<dbReference type="PANTHER" id="PTHR42760">
    <property type="entry name" value="SHORT-CHAIN DEHYDROGENASES/REDUCTASES FAMILY MEMBER"/>
    <property type="match status" value="1"/>
</dbReference>
<proteinExistence type="inferred from homology"/>
<keyword evidence="2 3" id="KW-0560">Oxidoreductase</keyword>
<dbReference type="InterPro" id="IPR036291">
    <property type="entry name" value="NAD(P)-bd_dom_sf"/>
</dbReference>
<dbReference type="InterPro" id="IPR002347">
    <property type="entry name" value="SDR_fam"/>
</dbReference>
<reference evidence="4" key="1">
    <citation type="journal article" date="2019" name="Int. J. Syst. Evol. Microbiol.">
        <title>The Global Catalogue of Microorganisms (GCM) 10K type strain sequencing project: providing services to taxonomists for standard genome sequencing and annotation.</title>
        <authorList>
            <consortium name="The Broad Institute Genomics Platform"/>
            <consortium name="The Broad Institute Genome Sequencing Center for Infectious Disease"/>
            <person name="Wu L."/>
            <person name="Ma J."/>
        </authorList>
    </citation>
    <scope>NUCLEOTIDE SEQUENCE [LARGE SCALE GENOMIC DNA]</scope>
    <source>
        <strain evidence="4">CGMCC 1.10759</strain>
    </source>
</reference>
<gene>
    <name evidence="3" type="ORF">ACFPN2_23550</name>
</gene>
<dbReference type="PRINTS" id="PR00080">
    <property type="entry name" value="SDRFAMILY"/>
</dbReference>
<dbReference type="EC" id="1.1.1.-" evidence="3"/>
<dbReference type="PROSITE" id="PS00061">
    <property type="entry name" value="ADH_SHORT"/>
    <property type="match status" value="1"/>
</dbReference>
<organism evidence="3 4">
    <name type="scientific">Steroidobacter flavus</name>
    <dbReference type="NCBI Taxonomy" id="1842136"/>
    <lineage>
        <taxon>Bacteria</taxon>
        <taxon>Pseudomonadati</taxon>
        <taxon>Pseudomonadota</taxon>
        <taxon>Gammaproteobacteria</taxon>
        <taxon>Steroidobacterales</taxon>
        <taxon>Steroidobacteraceae</taxon>
        <taxon>Steroidobacter</taxon>
    </lineage>
</organism>
<evidence type="ECO:0000256" key="1">
    <source>
        <dbReference type="ARBA" id="ARBA00006484"/>
    </source>
</evidence>
<dbReference type="Gene3D" id="3.40.50.720">
    <property type="entry name" value="NAD(P)-binding Rossmann-like Domain"/>
    <property type="match status" value="1"/>
</dbReference>
<dbReference type="SUPFAM" id="SSF51735">
    <property type="entry name" value="NAD(P)-binding Rossmann-fold domains"/>
    <property type="match status" value="1"/>
</dbReference>
<dbReference type="EMBL" id="JBHSDU010000014">
    <property type="protein sequence ID" value="MFC4312076.1"/>
    <property type="molecule type" value="Genomic_DNA"/>
</dbReference>
<evidence type="ECO:0000256" key="2">
    <source>
        <dbReference type="ARBA" id="ARBA00023002"/>
    </source>
</evidence>
<evidence type="ECO:0000313" key="3">
    <source>
        <dbReference type="EMBL" id="MFC4312076.1"/>
    </source>
</evidence>
<dbReference type="InterPro" id="IPR020904">
    <property type="entry name" value="Sc_DH/Rdtase_CS"/>
</dbReference>
<name>A0ABV8SWV2_9GAMM</name>
<dbReference type="PRINTS" id="PR00081">
    <property type="entry name" value="GDHRDH"/>
</dbReference>
<keyword evidence="4" id="KW-1185">Reference proteome</keyword>
<dbReference type="Proteomes" id="UP001595904">
    <property type="component" value="Unassembled WGS sequence"/>
</dbReference>
<dbReference type="RefSeq" id="WP_380601155.1">
    <property type="nucleotide sequence ID" value="NZ_JBHSDU010000014.1"/>
</dbReference>
<dbReference type="CDD" id="cd05233">
    <property type="entry name" value="SDR_c"/>
    <property type="match status" value="1"/>
</dbReference>
<accession>A0ABV8SWV2</accession>
<dbReference type="Pfam" id="PF13561">
    <property type="entry name" value="adh_short_C2"/>
    <property type="match status" value="1"/>
</dbReference>
<dbReference type="PANTHER" id="PTHR42760:SF115">
    <property type="entry name" value="3-OXOACYL-[ACYL-CARRIER-PROTEIN] REDUCTASE FABG"/>
    <property type="match status" value="1"/>
</dbReference>
<sequence>MTEATRLAVVTGGNSGIGYETAIALASEGWDVAVSYIHDDAAAATVARQIESHGRRAWVKRCDVGIREDVEHFFDHIVAAFGTVPTLLVNNAAVQTWSPFLHLEEAHWDQVIRTNLKGCFLNTQKAAKLMIKAGRRGTIINIGSGCNKVPFPNLVDYSASKSGIEQLTRLAAVEFGPHGITVNCVAPGAIENERTRQEVPDYAATWARITPMRRVGTPADVINAILFLAREESNFITGQTLNVDGGVFTQPNWPY</sequence>
<protein>
    <submittedName>
        <fullName evidence="3">SDR family NAD(P)-dependent oxidoreductase</fullName>
        <ecNumber evidence="3">1.1.1.-</ecNumber>
    </submittedName>
</protein>
<comment type="caution">
    <text evidence="3">The sequence shown here is derived from an EMBL/GenBank/DDBJ whole genome shotgun (WGS) entry which is preliminary data.</text>
</comment>
<comment type="similarity">
    <text evidence="1">Belongs to the short-chain dehydrogenases/reductases (SDR) family.</text>
</comment>
<evidence type="ECO:0000313" key="4">
    <source>
        <dbReference type="Proteomes" id="UP001595904"/>
    </source>
</evidence>
<dbReference type="GO" id="GO:0016491">
    <property type="term" value="F:oxidoreductase activity"/>
    <property type="evidence" value="ECO:0007669"/>
    <property type="project" value="UniProtKB-KW"/>
</dbReference>